<comment type="caution">
    <text evidence="2">The sequence shown here is derived from an EMBL/GenBank/DDBJ whole genome shotgun (WGS) entry which is preliminary data.</text>
</comment>
<dbReference type="AlphaFoldDB" id="A0A8J4YNZ6"/>
<evidence type="ECO:0000313" key="2">
    <source>
        <dbReference type="EMBL" id="KAG0730600.1"/>
    </source>
</evidence>
<keyword evidence="3" id="KW-1185">Reference proteome</keyword>
<name>A0A8J4YNZ6_CHIOP</name>
<accession>A0A8J4YNZ6</accession>
<organism evidence="2 3">
    <name type="scientific">Chionoecetes opilio</name>
    <name type="common">Atlantic snow crab</name>
    <name type="synonym">Cancer opilio</name>
    <dbReference type="NCBI Taxonomy" id="41210"/>
    <lineage>
        <taxon>Eukaryota</taxon>
        <taxon>Metazoa</taxon>
        <taxon>Ecdysozoa</taxon>
        <taxon>Arthropoda</taxon>
        <taxon>Crustacea</taxon>
        <taxon>Multicrustacea</taxon>
        <taxon>Malacostraca</taxon>
        <taxon>Eumalacostraca</taxon>
        <taxon>Eucarida</taxon>
        <taxon>Decapoda</taxon>
        <taxon>Pleocyemata</taxon>
        <taxon>Brachyura</taxon>
        <taxon>Eubrachyura</taxon>
        <taxon>Majoidea</taxon>
        <taxon>Majidae</taxon>
        <taxon>Chionoecetes</taxon>
    </lineage>
</organism>
<protein>
    <submittedName>
        <fullName evidence="2">Uncharacterized protein</fullName>
    </submittedName>
</protein>
<proteinExistence type="predicted"/>
<evidence type="ECO:0000313" key="3">
    <source>
        <dbReference type="Proteomes" id="UP000770661"/>
    </source>
</evidence>
<feature type="chain" id="PRO_5035203361" evidence="1">
    <location>
        <begin position="24"/>
        <end position="144"/>
    </location>
</feature>
<reference evidence="2" key="1">
    <citation type="submission" date="2020-07" db="EMBL/GenBank/DDBJ databases">
        <title>The High-quality genome of the commercially important snow crab, Chionoecetes opilio.</title>
        <authorList>
            <person name="Jeong J.-H."/>
            <person name="Ryu S."/>
        </authorList>
    </citation>
    <scope>NUCLEOTIDE SEQUENCE</scope>
    <source>
        <strain evidence="2">MADBK_172401_WGS</strain>
        <tissue evidence="2">Digestive gland</tissue>
    </source>
</reference>
<evidence type="ECO:0000256" key="1">
    <source>
        <dbReference type="SAM" id="SignalP"/>
    </source>
</evidence>
<dbReference type="OrthoDB" id="408933at2759"/>
<dbReference type="Proteomes" id="UP000770661">
    <property type="component" value="Unassembled WGS sequence"/>
</dbReference>
<dbReference type="EMBL" id="JACEEZ010000005">
    <property type="protein sequence ID" value="KAG0730600.1"/>
    <property type="molecule type" value="Genomic_DNA"/>
</dbReference>
<keyword evidence="1" id="KW-0732">Signal</keyword>
<gene>
    <name evidence="2" type="ORF">GWK47_003240</name>
</gene>
<feature type="signal peptide" evidence="1">
    <location>
        <begin position="1"/>
        <end position="23"/>
    </location>
</feature>
<sequence>MDSIGGGVWVLILTAVLVSCASASKPLKSKDQHKALSHRTRTLLGKDKERYVRSLAEDVEGHLNANDLRPAYRALKKLRSKSPSRASAIRAADGRLVSDIDGQMARWAEYFGQLFTVDPPTEQLHTTGLQAVDADPPIDEIAPS</sequence>